<accession>A0A1H4LR95</accession>
<evidence type="ECO:0000313" key="2">
    <source>
        <dbReference type="EMBL" id="SEB73279.1"/>
    </source>
</evidence>
<feature type="domain" description="MOSC" evidence="1">
    <location>
        <begin position="74"/>
        <end position="232"/>
    </location>
</feature>
<evidence type="ECO:0000259" key="1">
    <source>
        <dbReference type="PROSITE" id="PS51340"/>
    </source>
</evidence>
<reference evidence="2 3" key="1">
    <citation type="submission" date="2016-10" db="EMBL/GenBank/DDBJ databases">
        <authorList>
            <person name="de Groot N.N."/>
        </authorList>
    </citation>
    <scope>NUCLEOTIDE SEQUENCE [LARGE SCALE GENOMIC DNA]</scope>
    <source>
        <strain evidence="2 3">AB35.6</strain>
    </source>
</reference>
<protein>
    <recommendedName>
        <fullName evidence="1">MOSC domain-containing protein</fullName>
    </recommendedName>
</protein>
<proteinExistence type="predicted"/>
<dbReference type="Pfam" id="PF03473">
    <property type="entry name" value="MOSC"/>
    <property type="match status" value="1"/>
</dbReference>
<dbReference type="Gene3D" id="2.40.33.20">
    <property type="entry name" value="PK beta-barrel domain-like"/>
    <property type="match status" value="1"/>
</dbReference>
<dbReference type="GO" id="GO:0003824">
    <property type="term" value="F:catalytic activity"/>
    <property type="evidence" value="ECO:0007669"/>
    <property type="project" value="InterPro"/>
</dbReference>
<dbReference type="GO" id="GO:0030151">
    <property type="term" value="F:molybdenum ion binding"/>
    <property type="evidence" value="ECO:0007669"/>
    <property type="project" value="InterPro"/>
</dbReference>
<dbReference type="InterPro" id="IPR011037">
    <property type="entry name" value="Pyrv_Knase-like_insert_dom_sf"/>
</dbReference>
<evidence type="ECO:0000313" key="3">
    <source>
        <dbReference type="Proteomes" id="UP000182409"/>
    </source>
</evidence>
<dbReference type="SUPFAM" id="SSF50800">
    <property type="entry name" value="PK beta-barrel domain-like"/>
    <property type="match status" value="1"/>
</dbReference>
<dbReference type="InterPro" id="IPR005303">
    <property type="entry name" value="MOCOS_middle"/>
</dbReference>
<gene>
    <name evidence="2" type="ORF">SAMN05443244_1690</name>
</gene>
<dbReference type="GO" id="GO:0030170">
    <property type="term" value="F:pyridoxal phosphate binding"/>
    <property type="evidence" value="ECO:0007669"/>
    <property type="project" value="InterPro"/>
</dbReference>
<dbReference type="Proteomes" id="UP000182409">
    <property type="component" value="Unassembled WGS sequence"/>
</dbReference>
<dbReference type="EMBL" id="FNSD01000001">
    <property type="protein sequence ID" value="SEB73279.1"/>
    <property type="molecule type" value="Genomic_DNA"/>
</dbReference>
<dbReference type="Pfam" id="PF03476">
    <property type="entry name" value="MOSC_N"/>
    <property type="match status" value="1"/>
</dbReference>
<dbReference type="PROSITE" id="PS51340">
    <property type="entry name" value="MOSC"/>
    <property type="match status" value="1"/>
</dbReference>
<name>A0A1H4LR95_9BACT</name>
<sequence length="232" mass="25188">MIATIAELWRYPVKGMRGERLSSLQLDEHGIAGDRRWAVRSSGAPRGKPMLSGAERAAMLLFSASGDGDSTAVTTPDGARFSIHDPALLAAIAHHLPGEHSLQLVRSQTPMTDVRPIAMLGYATVRQLGQELGRPVDARRFRANLLLDFPPANEGFAEDGLVGRSIRLGADAILHITERDPRCRIVTLDPETAAADPALMKHLDRHHEGRVGVYATVETMACLRVGDPVRLP</sequence>
<dbReference type="InterPro" id="IPR005302">
    <property type="entry name" value="MoCF_Sase_C"/>
</dbReference>
<dbReference type="AlphaFoldDB" id="A0A1H4LR95"/>
<organism evidence="2 3">
    <name type="scientific">Terriglobus roseus</name>
    <dbReference type="NCBI Taxonomy" id="392734"/>
    <lineage>
        <taxon>Bacteria</taxon>
        <taxon>Pseudomonadati</taxon>
        <taxon>Acidobacteriota</taxon>
        <taxon>Terriglobia</taxon>
        <taxon>Terriglobales</taxon>
        <taxon>Acidobacteriaceae</taxon>
        <taxon>Terriglobus</taxon>
    </lineage>
</organism>